<feature type="domain" description="ABM" evidence="1">
    <location>
        <begin position="66"/>
        <end position="160"/>
    </location>
</feature>
<sequence length="168" mass="19698">MKAYMTNGTYSFLKQLEQKYHHKQFLFMENEANTLAYYEGEGKSIFASGRTYDILQGTGTCLKRGFVAMHHIPVTEEGQPVFEHQMQHRDNILVTTPGFQAFRFLKPTKGHVYVILTQWSTKAAYESWKATETYTKLYQNHHVKLPAYFADRPFNALYHMVKEDDEKQ</sequence>
<keyword evidence="2" id="KW-0503">Monooxygenase</keyword>
<comment type="caution">
    <text evidence="2">The sequence shown here is derived from an EMBL/GenBank/DDBJ whole genome shotgun (WGS) entry which is preliminary data.</text>
</comment>
<evidence type="ECO:0000313" key="3">
    <source>
        <dbReference type="Proteomes" id="UP001275315"/>
    </source>
</evidence>
<dbReference type="Gene3D" id="3.30.70.100">
    <property type="match status" value="1"/>
</dbReference>
<gene>
    <name evidence="2" type="ORF">RWD45_03420</name>
</gene>
<reference evidence="2 3" key="1">
    <citation type="submission" date="2023-10" db="EMBL/GenBank/DDBJ databases">
        <title>Virgibacillus soli CC-YMP-6 genome.</title>
        <authorList>
            <person name="Miliotis G."/>
            <person name="Sengupta P."/>
            <person name="Hameed A."/>
            <person name="Chuvochina M."/>
            <person name="Mcdonagh F."/>
            <person name="Simpson A.C."/>
            <person name="Singh N.K."/>
            <person name="Rekha P.D."/>
            <person name="Raman K."/>
            <person name="Hugenholtz P."/>
            <person name="Venkateswaran K."/>
        </authorList>
    </citation>
    <scope>NUCLEOTIDE SEQUENCE [LARGE SCALE GENOMIC DNA]</scope>
    <source>
        <strain evidence="2 3">CC-YMP-6</strain>
    </source>
</reference>
<organism evidence="2 3">
    <name type="scientific">Paracerasibacillus soli</name>
    <dbReference type="NCBI Taxonomy" id="480284"/>
    <lineage>
        <taxon>Bacteria</taxon>
        <taxon>Bacillati</taxon>
        <taxon>Bacillota</taxon>
        <taxon>Bacilli</taxon>
        <taxon>Bacillales</taxon>
        <taxon>Bacillaceae</taxon>
        <taxon>Paracerasibacillus</taxon>
    </lineage>
</organism>
<dbReference type="EC" id="1.14.-.-" evidence="2"/>
<protein>
    <submittedName>
        <fullName evidence="2">Antibiotic biosynthesis monooxygenase</fullName>
        <ecNumber evidence="2">1.14.-.-</ecNumber>
    </submittedName>
</protein>
<dbReference type="Proteomes" id="UP001275315">
    <property type="component" value="Unassembled WGS sequence"/>
</dbReference>
<dbReference type="InterPro" id="IPR007138">
    <property type="entry name" value="ABM_dom"/>
</dbReference>
<name>A0ABU5CNA3_9BACI</name>
<dbReference type="PROSITE" id="PS51725">
    <property type="entry name" value="ABM"/>
    <property type="match status" value="1"/>
</dbReference>
<proteinExistence type="predicted"/>
<dbReference type="RefSeq" id="WP_320378614.1">
    <property type="nucleotide sequence ID" value="NZ_JAWDIQ010000001.1"/>
</dbReference>
<dbReference type="PANTHER" id="PTHR34474:SF2">
    <property type="entry name" value="SIGNAL TRANSDUCTION PROTEIN TRAP"/>
    <property type="match status" value="1"/>
</dbReference>
<dbReference type="GO" id="GO:0004497">
    <property type="term" value="F:monooxygenase activity"/>
    <property type="evidence" value="ECO:0007669"/>
    <property type="project" value="UniProtKB-KW"/>
</dbReference>
<dbReference type="InterPro" id="IPR050404">
    <property type="entry name" value="Heme-degrading_MO"/>
</dbReference>
<keyword evidence="2" id="KW-0560">Oxidoreductase</keyword>
<keyword evidence="3" id="KW-1185">Reference proteome</keyword>
<accession>A0ABU5CNA3</accession>
<dbReference type="Pfam" id="PF03992">
    <property type="entry name" value="ABM"/>
    <property type="match status" value="1"/>
</dbReference>
<evidence type="ECO:0000259" key="1">
    <source>
        <dbReference type="PROSITE" id="PS51725"/>
    </source>
</evidence>
<dbReference type="SUPFAM" id="SSF54909">
    <property type="entry name" value="Dimeric alpha+beta barrel"/>
    <property type="match status" value="1"/>
</dbReference>
<dbReference type="InterPro" id="IPR011008">
    <property type="entry name" value="Dimeric_a/b-barrel"/>
</dbReference>
<dbReference type="EMBL" id="JAWDIQ010000001">
    <property type="protein sequence ID" value="MDY0407833.1"/>
    <property type="molecule type" value="Genomic_DNA"/>
</dbReference>
<evidence type="ECO:0000313" key="2">
    <source>
        <dbReference type="EMBL" id="MDY0407833.1"/>
    </source>
</evidence>
<dbReference type="PANTHER" id="PTHR34474">
    <property type="entry name" value="SIGNAL TRANSDUCTION PROTEIN TRAP"/>
    <property type="match status" value="1"/>
</dbReference>